<dbReference type="Gene3D" id="3.40.630.30">
    <property type="match status" value="1"/>
</dbReference>
<dbReference type="InterPro" id="IPR000182">
    <property type="entry name" value="GNAT_dom"/>
</dbReference>
<feature type="domain" description="N-acetyltransferase" evidence="3">
    <location>
        <begin position="10"/>
        <end position="160"/>
    </location>
</feature>
<dbReference type="EMBL" id="JX649900">
    <property type="protein sequence ID" value="AGC72401.1"/>
    <property type="molecule type" value="Genomic_DNA"/>
</dbReference>
<dbReference type="InterPro" id="IPR050832">
    <property type="entry name" value="Bact_Acetyltransf"/>
</dbReference>
<organism evidence="4">
    <name type="scientific">uncultured bacterium A1Q1_fos_15</name>
    <dbReference type="NCBI Taxonomy" id="1256548"/>
    <lineage>
        <taxon>Bacteria</taxon>
        <taxon>environmental samples</taxon>
    </lineage>
</organism>
<evidence type="ECO:0000313" key="4">
    <source>
        <dbReference type="EMBL" id="AGC72401.1"/>
    </source>
</evidence>
<sequence length="160" mass="17524">MISSESDAIGPARLANVDDAPRIAHLLHDFNCEFDTPSPGVDFLTERLTALLASPTTLAIIVGSQAVAVGLVTLRSNVWYVGAVALLDELYVQPALRNLGIGSTIMEYLLAEATASRIELIEINVDIGDVDARRFYERHGFSAIEPTTNEFAIYYQRELI</sequence>
<dbReference type="PANTHER" id="PTHR43877">
    <property type="entry name" value="AMINOALKYLPHOSPHONATE N-ACETYLTRANSFERASE-RELATED-RELATED"/>
    <property type="match status" value="1"/>
</dbReference>
<proteinExistence type="predicted"/>
<keyword evidence="1 4" id="KW-0808">Transferase</keyword>
<dbReference type="Pfam" id="PF00583">
    <property type="entry name" value="Acetyltransf_1"/>
    <property type="match status" value="1"/>
</dbReference>
<protein>
    <submittedName>
        <fullName evidence="4">GCN5-related N-acetyltransferase</fullName>
    </submittedName>
</protein>
<dbReference type="AlphaFoldDB" id="L7VYA9"/>
<evidence type="ECO:0000259" key="3">
    <source>
        <dbReference type="PROSITE" id="PS51186"/>
    </source>
</evidence>
<dbReference type="PROSITE" id="PS51186">
    <property type="entry name" value="GNAT"/>
    <property type="match status" value="1"/>
</dbReference>
<accession>L7VYA9</accession>
<name>L7VYA9_9BACT</name>
<dbReference type="CDD" id="cd04301">
    <property type="entry name" value="NAT_SF"/>
    <property type="match status" value="1"/>
</dbReference>
<reference evidence="4" key="1">
    <citation type="submission" date="2012-09" db="EMBL/GenBank/DDBJ databases">
        <title>Metagenomic Characterization of a Microbial Community in Wastewater Detects High Levels of Antibiotic Resistance.</title>
        <authorList>
            <person name="Abrams M."/>
            <person name="Caldwell A."/>
            <person name="Vandaei E."/>
            <person name="Lee W."/>
            <person name="Perrott J."/>
            <person name="Khan S.Y."/>
            <person name="Ta J."/>
            <person name="Romero D."/>
            <person name="Nguyen V."/>
            <person name="Pourmand N."/>
            <person name="Ouverney C.C."/>
        </authorList>
    </citation>
    <scope>NUCLEOTIDE SEQUENCE</scope>
</reference>
<evidence type="ECO:0000256" key="2">
    <source>
        <dbReference type="ARBA" id="ARBA00023315"/>
    </source>
</evidence>
<dbReference type="SUPFAM" id="SSF55729">
    <property type="entry name" value="Acyl-CoA N-acyltransferases (Nat)"/>
    <property type="match status" value="1"/>
</dbReference>
<dbReference type="InterPro" id="IPR016181">
    <property type="entry name" value="Acyl_CoA_acyltransferase"/>
</dbReference>
<evidence type="ECO:0000256" key="1">
    <source>
        <dbReference type="ARBA" id="ARBA00022679"/>
    </source>
</evidence>
<keyword evidence="2" id="KW-0012">Acyltransferase</keyword>
<dbReference type="GO" id="GO:0016747">
    <property type="term" value="F:acyltransferase activity, transferring groups other than amino-acyl groups"/>
    <property type="evidence" value="ECO:0007669"/>
    <property type="project" value="InterPro"/>
</dbReference>